<dbReference type="STRING" id="1325564.NSJP_3595"/>
<dbReference type="PANTHER" id="PTHR35093:SF8">
    <property type="entry name" value="OUTER MEMBRANE PROTEIN NMB0088-RELATED"/>
    <property type="match status" value="1"/>
</dbReference>
<evidence type="ECO:0000256" key="4">
    <source>
        <dbReference type="ARBA" id="ARBA00022692"/>
    </source>
</evidence>
<evidence type="ECO:0000256" key="1">
    <source>
        <dbReference type="ARBA" id="ARBA00004571"/>
    </source>
</evidence>
<evidence type="ECO:0000256" key="2">
    <source>
        <dbReference type="ARBA" id="ARBA00008163"/>
    </source>
</evidence>
<comment type="similarity">
    <text evidence="2">Belongs to the OmpP1/FadL family.</text>
</comment>
<dbReference type="Gene3D" id="2.40.160.60">
    <property type="entry name" value="Outer membrane protein transport protein (OMPP1/FadL/TodX)"/>
    <property type="match status" value="1"/>
</dbReference>
<accession>A0A1W1I9U6</accession>
<dbReference type="AlphaFoldDB" id="A0A1W1I9U6"/>
<dbReference type="Proteomes" id="UP000192042">
    <property type="component" value="Chromosome I"/>
</dbReference>
<protein>
    <submittedName>
        <fullName evidence="8">Putative long-chain fatty acid outer membrane transporter</fullName>
    </submittedName>
</protein>
<keyword evidence="4" id="KW-0812">Transmembrane</keyword>
<dbReference type="EMBL" id="LT828648">
    <property type="protein sequence ID" value="SLM49762.1"/>
    <property type="molecule type" value="Genomic_DNA"/>
</dbReference>
<dbReference type="GO" id="GO:0015483">
    <property type="term" value="F:long-chain fatty acid transporting porin activity"/>
    <property type="evidence" value="ECO:0007669"/>
    <property type="project" value="TreeGrafter"/>
</dbReference>
<dbReference type="PANTHER" id="PTHR35093">
    <property type="entry name" value="OUTER MEMBRANE PROTEIN NMB0088-RELATED"/>
    <property type="match status" value="1"/>
</dbReference>
<keyword evidence="7" id="KW-0998">Cell outer membrane</keyword>
<dbReference type="InterPro" id="IPR005017">
    <property type="entry name" value="OMPP1/FadL/TodX"/>
</dbReference>
<evidence type="ECO:0000256" key="3">
    <source>
        <dbReference type="ARBA" id="ARBA00022452"/>
    </source>
</evidence>
<dbReference type="OrthoDB" id="9922at2"/>
<proteinExistence type="inferred from homology"/>
<organism evidence="8 9">
    <name type="scientific">Nitrospira japonica</name>
    <dbReference type="NCBI Taxonomy" id="1325564"/>
    <lineage>
        <taxon>Bacteria</taxon>
        <taxon>Pseudomonadati</taxon>
        <taxon>Nitrospirota</taxon>
        <taxon>Nitrospiria</taxon>
        <taxon>Nitrospirales</taxon>
        <taxon>Nitrospiraceae</taxon>
        <taxon>Nitrospira</taxon>
    </lineage>
</organism>
<name>A0A1W1I9U6_9BACT</name>
<evidence type="ECO:0000313" key="8">
    <source>
        <dbReference type="EMBL" id="SLM49762.1"/>
    </source>
</evidence>
<comment type="subcellular location">
    <subcellularLocation>
        <location evidence="1">Cell outer membrane</location>
        <topology evidence="1">Multi-pass membrane protein</topology>
    </subcellularLocation>
</comment>
<dbReference type="GO" id="GO:0009279">
    <property type="term" value="C:cell outer membrane"/>
    <property type="evidence" value="ECO:0007669"/>
    <property type="project" value="UniProtKB-SubCell"/>
</dbReference>
<dbReference type="KEGG" id="nja:NSJP_3595"/>
<sequence>MRQAVVEQAGGRPLDRTRYPSGCRRGRVGRWPGAITILACTLLWLCDLAVSSRVASAQVPRIQGQGTAASAMGNAFSAQADDPSAIHYNPAGLTNLHGVEFMGGLLLSGGTTQFTGPTGVTATGDRNGNVAWPPPAHVYLTANVQDLGLTALGPLSAGIGVTSPFGSLMRWPADGPFRSATIFNTLPLLDIKPTVAYGLTRDLSLGAGVDIYTFSKLVGEGQVERQSIWPGGFGIPAGARIELSGADTAAGFNAGLLYTALRNSDGRPLVNIGFVYRSQATLHLSGALLANGTKVSDATATLVLPSVITGAVAFWPYRAASREWKVELNVDRVGWRVVKNLDVHLANGATIPQPLNWQNTYAVMVGTEYKWLALETLPAWDVAVRAGYTNQQTQMPDVSFDPGVPSADVNIVGGGVGFLCRAGGSLFGLIRCGKAGAGSLSMKGIGLDLSYQASLYEPRTIAGNRNPTVNGTYRTTLHTGGLSLRLLF</sequence>
<evidence type="ECO:0000256" key="7">
    <source>
        <dbReference type="ARBA" id="ARBA00023237"/>
    </source>
</evidence>
<reference evidence="8 9" key="1">
    <citation type="submission" date="2017-03" db="EMBL/GenBank/DDBJ databases">
        <authorList>
            <person name="Afonso C.L."/>
            <person name="Miller P.J."/>
            <person name="Scott M.A."/>
            <person name="Spackman E."/>
            <person name="Goraichik I."/>
            <person name="Dimitrov K.M."/>
            <person name="Suarez D.L."/>
            <person name="Swayne D.E."/>
        </authorList>
    </citation>
    <scope>NUCLEOTIDE SEQUENCE [LARGE SCALE GENOMIC DNA]</scope>
    <source>
        <strain evidence="8">Genome sequencing of Nitrospira japonica strain NJ11</strain>
    </source>
</reference>
<dbReference type="SUPFAM" id="SSF56935">
    <property type="entry name" value="Porins"/>
    <property type="match status" value="1"/>
</dbReference>
<evidence type="ECO:0000313" key="9">
    <source>
        <dbReference type="Proteomes" id="UP000192042"/>
    </source>
</evidence>
<keyword evidence="6" id="KW-0472">Membrane</keyword>
<keyword evidence="9" id="KW-1185">Reference proteome</keyword>
<evidence type="ECO:0000256" key="6">
    <source>
        <dbReference type="ARBA" id="ARBA00023136"/>
    </source>
</evidence>
<gene>
    <name evidence="8" type="ORF">NSJP_3595</name>
</gene>
<dbReference type="Pfam" id="PF03349">
    <property type="entry name" value="Toluene_X"/>
    <property type="match status" value="1"/>
</dbReference>
<evidence type="ECO:0000256" key="5">
    <source>
        <dbReference type="ARBA" id="ARBA00022729"/>
    </source>
</evidence>
<keyword evidence="5" id="KW-0732">Signal</keyword>
<keyword evidence="3" id="KW-1134">Transmembrane beta strand</keyword>